<accession>A0A7Y8CL17</accession>
<dbReference type="AlphaFoldDB" id="A0A7Y8CL17"/>
<evidence type="ECO:0000313" key="1">
    <source>
        <dbReference type="EMBL" id="NWC34130.1"/>
    </source>
</evidence>
<dbReference type="Proteomes" id="UP000520592">
    <property type="component" value="Unassembled WGS sequence"/>
</dbReference>
<sequence length="151" mass="16809">MNELLDFSLKTEAGNLVFSLIRADECAGVFDFELSCVFVGSFSRYLPGKFSCRLYRGDIERLIAYFFNHVQSLVLGGEESPVYVPLESDFQIKCLSGDVVDFSDGYFSMSVMFNCGVGGEGSANTYFGFETIVDVGELSLFCEELRRISVI</sequence>
<gene>
    <name evidence="1" type="ORF">HX876_17135</name>
</gene>
<comment type="caution">
    <text evidence="1">The sequence shown here is derived from an EMBL/GenBank/DDBJ whole genome shotgun (WGS) entry which is preliminary data.</text>
</comment>
<evidence type="ECO:0000313" key="2">
    <source>
        <dbReference type="Proteomes" id="UP000520592"/>
    </source>
</evidence>
<proteinExistence type="predicted"/>
<name>A0A7Y8CL17_9PSED</name>
<protein>
    <submittedName>
        <fullName evidence="1">Uncharacterized protein</fullName>
    </submittedName>
</protein>
<dbReference type="RefSeq" id="WP_177059773.1">
    <property type="nucleotide sequence ID" value="NZ_JACAPS010000027.1"/>
</dbReference>
<organism evidence="1 2">
    <name type="scientific">Pseudomonas gingeri</name>
    <dbReference type="NCBI Taxonomy" id="117681"/>
    <lineage>
        <taxon>Bacteria</taxon>
        <taxon>Pseudomonadati</taxon>
        <taxon>Pseudomonadota</taxon>
        <taxon>Gammaproteobacteria</taxon>
        <taxon>Pseudomonadales</taxon>
        <taxon>Pseudomonadaceae</taxon>
        <taxon>Pseudomonas</taxon>
    </lineage>
</organism>
<reference evidence="1 2" key="1">
    <citation type="submission" date="2020-04" db="EMBL/GenBank/DDBJ databases">
        <title>Molecular characterization of pseudomonads from Agaricus bisporus reveal novel blotch 2 pathogens in Western Europe.</title>
        <authorList>
            <person name="Taparia T."/>
            <person name="Krijger M."/>
            <person name="Haynes E."/>
            <person name="Elpinstone J.G."/>
            <person name="Noble R."/>
            <person name="Van Der Wolf J."/>
        </authorList>
    </citation>
    <scope>NUCLEOTIDE SEQUENCE [LARGE SCALE GENOMIC DNA]</scope>
    <source>
        <strain evidence="1 2">IPO3737</strain>
    </source>
</reference>
<dbReference type="EMBL" id="JACAQD010000018">
    <property type="protein sequence ID" value="NWC34130.1"/>
    <property type="molecule type" value="Genomic_DNA"/>
</dbReference>